<feature type="compositionally biased region" description="Polar residues" evidence="1">
    <location>
        <begin position="418"/>
        <end position="429"/>
    </location>
</feature>
<feature type="region of interest" description="Disordered" evidence="1">
    <location>
        <begin position="366"/>
        <end position="847"/>
    </location>
</feature>
<dbReference type="Proteomes" id="UP000764110">
    <property type="component" value="Unassembled WGS sequence"/>
</dbReference>
<dbReference type="EMBL" id="JACEFI010000019">
    <property type="protein sequence ID" value="KAH0593686.1"/>
    <property type="molecule type" value="Genomic_DNA"/>
</dbReference>
<feature type="compositionally biased region" description="Low complexity" evidence="1">
    <location>
        <begin position="199"/>
        <end position="208"/>
    </location>
</feature>
<feature type="compositionally biased region" description="Basic and acidic residues" evidence="1">
    <location>
        <begin position="549"/>
        <end position="569"/>
    </location>
</feature>
<feature type="region of interest" description="Disordered" evidence="1">
    <location>
        <begin position="881"/>
        <end position="918"/>
    </location>
</feature>
<evidence type="ECO:0000256" key="1">
    <source>
        <dbReference type="SAM" id="MobiDB-lite"/>
    </source>
</evidence>
<name>A0A9P8S3N4_9HYPO</name>
<feature type="region of interest" description="Disordered" evidence="1">
    <location>
        <begin position="1001"/>
        <end position="1036"/>
    </location>
</feature>
<feature type="compositionally biased region" description="Acidic residues" evidence="1">
    <location>
        <begin position="282"/>
        <end position="306"/>
    </location>
</feature>
<feature type="compositionally biased region" description="Basic residues" evidence="1">
    <location>
        <begin position="213"/>
        <end position="236"/>
    </location>
</feature>
<feature type="region of interest" description="Disordered" evidence="1">
    <location>
        <begin position="77"/>
        <end position="111"/>
    </location>
</feature>
<gene>
    <name evidence="2" type="ORF">MHUMG1_08436</name>
</gene>
<feature type="compositionally biased region" description="Basic and acidic residues" evidence="1">
    <location>
        <begin position="307"/>
        <end position="321"/>
    </location>
</feature>
<reference evidence="2 3" key="1">
    <citation type="submission" date="2020-07" db="EMBL/GenBank/DDBJ databases">
        <title>Metarhizium humberi genome.</title>
        <authorList>
            <person name="Lysoe E."/>
        </authorList>
    </citation>
    <scope>NUCLEOTIDE SEQUENCE [LARGE SCALE GENOMIC DNA]</scope>
    <source>
        <strain evidence="2 3">ESALQ1638</strain>
    </source>
</reference>
<comment type="caution">
    <text evidence="2">The sequence shown here is derived from an EMBL/GenBank/DDBJ whole genome shotgun (WGS) entry which is preliminary data.</text>
</comment>
<feature type="compositionally biased region" description="Basic and acidic residues" evidence="1">
    <location>
        <begin position="101"/>
        <end position="111"/>
    </location>
</feature>
<feature type="compositionally biased region" description="Low complexity" evidence="1">
    <location>
        <begin position="392"/>
        <end position="403"/>
    </location>
</feature>
<sequence length="1150" mass="122330">MAPGTRRANRSGYAEHDDFEGLPVRQWRQEWVNVAPPLPQEPMQQNDVWAIELFHGMPKDSALLAPHSQELLRAARSGQLYKRPAPAEEEEAEAEIPQTAEKNEKKEEETTVKGFSIKLWKQIPRNNEGSGLSHLAKRRKGTVTIASKTIEDKATGPTVTRATVRRIDAAGNPYTEEVTLAEGQQVVGEIISTRVEAAPAPAAEAFVAPVPPPRRRPPPPKRKSKAGPGRGKKKIKNPLPGEGQPAGVAPVGGGTATVVKIEGQGENGIAQEGASTPNPDSEMADDDDDDDEGDDGEEGEDEDQEDVDHQGDNADDSKIQDEEMTDVVEEAKLPTTSKPVVDAMDGITQTEVVPPLTLAPALASLATSSPKPEGSPLKNVMMQSPTEVQTQEALPPAVEPVPVSGLEPAAIPGMASAHSLTMEQSQTTDAESKVESTIVEPASTVAGEEDKAPAHVDVPPEDAPAGEAPEIQRLAEQEQAETRQNAPSPPKTASPDVALREEALLPPPPEQVGNISSPKADDGQDRVSDSEDKSRESHQSDFASVSDRPPLHPHDSVMTEDTIKPEDSASVRFPLSESGAPSEVGTASVEDTKDAAVAEAEPIEEQPKEPSPPKDISPVAESIVDTPLVNTQTEPEKPKTEEVEVSTEDAPKEASSPRPDPIITDAPEPEVSRPVPEPEPIPEAKEPTPPAPVPEVSHEEPVSAPEEPKETSHEEAAAQEADVPMEEAKAEEPAVAQTEPIKEDPRDEVKDEPTKEPTVEPALEPTPVDIQAEAPKAPTPPAAEPPTADAIPEPQPADGEERKDNQPANDAHPYTWQHQGPAKWRRFASSSSSIPRERCESARTSGTPLQPLVRQVLAQPPIHDALLTIPRHCRQPHVLQPRGPPVDLEPPRVGVAQPQQRGARDQQRHEHHGPGLRLVPAERGDQVHQQLGRGLEVALGDGLPAQPDLGRHGADVGPQAAEQDARPVAQVDRVLAVVVLGQDGQGGRPRALLDGVYVEDARGHEGGDEGQAPPVGEEDHEGARREGQHRAQQVEDVAEPVYLGVGGASMSFYTSRREAGQRAPDGFGLLARRRALGDADVERGRAAGAGFLPQPPDVLGHGGVVDAVDGLALAGRALEHGGEEGVLVSGERVDGLLVLQAGGEDEGVEP</sequence>
<accession>A0A9P8S3N4</accession>
<organism evidence="2 3">
    <name type="scientific">Metarhizium humberi</name>
    <dbReference type="NCBI Taxonomy" id="2596975"/>
    <lineage>
        <taxon>Eukaryota</taxon>
        <taxon>Fungi</taxon>
        <taxon>Dikarya</taxon>
        <taxon>Ascomycota</taxon>
        <taxon>Pezizomycotina</taxon>
        <taxon>Sordariomycetes</taxon>
        <taxon>Hypocreomycetidae</taxon>
        <taxon>Hypocreales</taxon>
        <taxon>Clavicipitaceae</taxon>
        <taxon>Metarhizium</taxon>
    </lineage>
</organism>
<evidence type="ECO:0000313" key="2">
    <source>
        <dbReference type="EMBL" id="KAH0593686.1"/>
    </source>
</evidence>
<feature type="compositionally biased region" description="Pro residues" evidence="1">
    <location>
        <begin position="675"/>
        <end position="693"/>
    </location>
</feature>
<proteinExistence type="predicted"/>
<feature type="region of interest" description="Disordered" evidence="1">
    <location>
        <begin position="942"/>
        <end position="967"/>
    </location>
</feature>
<feature type="compositionally biased region" description="Basic and acidic residues" evidence="1">
    <location>
        <begin position="740"/>
        <end position="758"/>
    </location>
</feature>
<dbReference type="AlphaFoldDB" id="A0A9P8S3N4"/>
<feature type="compositionally biased region" description="Basic and acidic residues" evidence="1">
    <location>
        <begin position="1021"/>
        <end position="1033"/>
    </location>
</feature>
<feature type="compositionally biased region" description="Polar residues" evidence="1">
    <location>
        <begin position="381"/>
        <end position="391"/>
    </location>
</feature>
<protein>
    <recommendedName>
        <fullName evidence="4">LYR family protein</fullName>
    </recommendedName>
</protein>
<feature type="compositionally biased region" description="Basic and acidic residues" evidence="1">
    <location>
        <begin position="519"/>
        <end position="539"/>
    </location>
</feature>
<feature type="compositionally biased region" description="Basic and acidic residues" evidence="1">
    <location>
        <begin position="696"/>
        <end position="716"/>
    </location>
</feature>
<evidence type="ECO:0008006" key="4">
    <source>
        <dbReference type="Google" id="ProtNLM"/>
    </source>
</evidence>
<feature type="region of interest" description="Disordered" evidence="1">
    <location>
        <begin position="199"/>
        <end position="342"/>
    </location>
</feature>
<keyword evidence="3" id="KW-1185">Reference proteome</keyword>
<evidence type="ECO:0000313" key="3">
    <source>
        <dbReference type="Proteomes" id="UP000764110"/>
    </source>
</evidence>